<protein>
    <submittedName>
        <fullName evidence="1 3">Uncharacterized protein</fullName>
    </submittedName>
</protein>
<reference evidence="1 2" key="2">
    <citation type="submission" date="2018-11" db="EMBL/GenBank/DDBJ databases">
        <authorList>
            <consortium name="Pathogen Informatics"/>
        </authorList>
    </citation>
    <scope>NUCLEOTIDE SEQUENCE [LARGE SCALE GENOMIC DNA]</scope>
    <source>
        <strain evidence="1 2">MHpl1</strain>
    </source>
</reference>
<name>A0A0N4X9R5_HAEPC</name>
<sequence length="66" mass="7621">MKKKSANTFPIHSDFANVIPISGCLPVFNPNIVIVFVKEYRNFILVVLKLRKPSEQTVKLFFRIIT</sequence>
<dbReference type="WBParaSite" id="HPLM_0002111001-mRNA-1">
    <property type="protein sequence ID" value="HPLM_0002111001-mRNA-1"/>
    <property type="gene ID" value="HPLM_0002111001"/>
</dbReference>
<evidence type="ECO:0000313" key="2">
    <source>
        <dbReference type="Proteomes" id="UP000268014"/>
    </source>
</evidence>
<accession>A0A0N4X9R5</accession>
<dbReference type="AlphaFoldDB" id="A0A0N4X9R5"/>
<keyword evidence="2" id="KW-1185">Reference proteome</keyword>
<dbReference type="Proteomes" id="UP000268014">
    <property type="component" value="Unassembled WGS sequence"/>
</dbReference>
<dbReference type="EMBL" id="UZAF01022958">
    <property type="protein sequence ID" value="VDO87892.1"/>
    <property type="molecule type" value="Genomic_DNA"/>
</dbReference>
<reference evidence="3" key="1">
    <citation type="submission" date="2017-02" db="UniProtKB">
        <authorList>
            <consortium name="WormBaseParasite"/>
        </authorList>
    </citation>
    <scope>IDENTIFICATION</scope>
</reference>
<evidence type="ECO:0000313" key="1">
    <source>
        <dbReference type="EMBL" id="VDO87892.1"/>
    </source>
</evidence>
<gene>
    <name evidence="1" type="ORF">HPLM_LOCUS21099</name>
</gene>
<organism evidence="3">
    <name type="scientific">Haemonchus placei</name>
    <name type="common">Barber's pole worm</name>
    <dbReference type="NCBI Taxonomy" id="6290"/>
    <lineage>
        <taxon>Eukaryota</taxon>
        <taxon>Metazoa</taxon>
        <taxon>Ecdysozoa</taxon>
        <taxon>Nematoda</taxon>
        <taxon>Chromadorea</taxon>
        <taxon>Rhabditida</taxon>
        <taxon>Rhabditina</taxon>
        <taxon>Rhabditomorpha</taxon>
        <taxon>Strongyloidea</taxon>
        <taxon>Trichostrongylidae</taxon>
        <taxon>Haemonchus</taxon>
    </lineage>
</organism>
<evidence type="ECO:0000313" key="3">
    <source>
        <dbReference type="WBParaSite" id="HPLM_0002111001-mRNA-1"/>
    </source>
</evidence>
<proteinExistence type="predicted"/>